<accession>A0A2H9ZVW0</accession>
<reference evidence="1 2" key="1">
    <citation type="journal article" date="2017" name="Nature">
        <title>The Apostasia genome and the evolution of orchids.</title>
        <authorList>
            <person name="Zhang G.Q."/>
            <person name="Liu K.W."/>
            <person name="Li Z."/>
            <person name="Lohaus R."/>
            <person name="Hsiao Y.Y."/>
            <person name="Niu S.C."/>
            <person name="Wang J.Y."/>
            <person name="Lin Y.C."/>
            <person name="Xu Q."/>
            <person name="Chen L.J."/>
            <person name="Yoshida K."/>
            <person name="Fujiwara S."/>
            <person name="Wang Z.W."/>
            <person name="Zhang Y.Q."/>
            <person name="Mitsuda N."/>
            <person name="Wang M."/>
            <person name="Liu G.H."/>
            <person name="Pecoraro L."/>
            <person name="Huang H.X."/>
            <person name="Xiao X.J."/>
            <person name="Lin M."/>
            <person name="Wu X.Y."/>
            <person name="Wu W.L."/>
            <person name="Chen Y.Y."/>
            <person name="Chang S.B."/>
            <person name="Sakamoto S."/>
            <person name="Ohme-Takagi M."/>
            <person name="Yagi M."/>
            <person name="Zeng S.J."/>
            <person name="Shen C.Y."/>
            <person name="Yeh C.M."/>
            <person name="Luo Y.B."/>
            <person name="Tsai W.C."/>
            <person name="Van de Peer Y."/>
            <person name="Liu Z.J."/>
        </authorList>
    </citation>
    <scope>NUCLEOTIDE SEQUENCE [LARGE SCALE GENOMIC DNA]</scope>
    <source>
        <strain evidence="2">cv. Shenzhen</strain>
        <tissue evidence="1">Stem</tissue>
    </source>
</reference>
<keyword evidence="2" id="KW-1185">Reference proteome</keyword>
<evidence type="ECO:0000313" key="1">
    <source>
        <dbReference type="EMBL" id="PKA47445.1"/>
    </source>
</evidence>
<dbReference type="EMBL" id="KZ453230">
    <property type="protein sequence ID" value="PKA47445.1"/>
    <property type="molecule type" value="Genomic_DNA"/>
</dbReference>
<dbReference type="AlphaFoldDB" id="A0A2H9ZVW0"/>
<organism evidence="1 2">
    <name type="scientific">Apostasia shenzhenica</name>
    <dbReference type="NCBI Taxonomy" id="1088818"/>
    <lineage>
        <taxon>Eukaryota</taxon>
        <taxon>Viridiplantae</taxon>
        <taxon>Streptophyta</taxon>
        <taxon>Embryophyta</taxon>
        <taxon>Tracheophyta</taxon>
        <taxon>Spermatophyta</taxon>
        <taxon>Magnoliopsida</taxon>
        <taxon>Liliopsida</taxon>
        <taxon>Asparagales</taxon>
        <taxon>Orchidaceae</taxon>
        <taxon>Apostasioideae</taxon>
        <taxon>Apostasia</taxon>
    </lineage>
</organism>
<dbReference type="Proteomes" id="UP000236161">
    <property type="component" value="Unassembled WGS sequence"/>
</dbReference>
<protein>
    <submittedName>
        <fullName evidence="1">Uncharacterized protein</fullName>
    </submittedName>
</protein>
<gene>
    <name evidence="1" type="ORF">AXF42_Ash020174</name>
</gene>
<name>A0A2H9ZVW0_9ASPA</name>
<evidence type="ECO:0000313" key="2">
    <source>
        <dbReference type="Proteomes" id="UP000236161"/>
    </source>
</evidence>
<proteinExistence type="predicted"/>
<sequence length="49" mass="5836">MDQHMDQTHQILKLVVYAVELFQINNPICRPDHLITNYSSTFDHLILRL</sequence>